<dbReference type="Proteomes" id="UP001597419">
    <property type="component" value="Unassembled WGS sequence"/>
</dbReference>
<dbReference type="PANTHER" id="PTHR31084">
    <property type="entry name" value="ALPHA-L-FUCOSIDASE 2"/>
    <property type="match status" value="1"/>
</dbReference>
<protein>
    <recommendedName>
        <fullName evidence="2">Glycosyl hydrolase family 95 catalytic domain-containing protein</fullName>
    </recommendedName>
</protein>
<dbReference type="EMBL" id="JBHUKU010000021">
    <property type="protein sequence ID" value="MFD2463474.1"/>
    <property type="molecule type" value="Genomic_DNA"/>
</dbReference>
<gene>
    <name evidence="3" type="ORF">ACFSYJ_33015</name>
</gene>
<evidence type="ECO:0000256" key="1">
    <source>
        <dbReference type="SAM" id="MobiDB-lite"/>
    </source>
</evidence>
<dbReference type="InterPro" id="IPR008928">
    <property type="entry name" value="6-hairpin_glycosidase_sf"/>
</dbReference>
<feature type="domain" description="Glycosyl hydrolase family 95 catalytic" evidence="2">
    <location>
        <begin position="275"/>
        <end position="440"/>
    </location>
</feature>
<name>A0ABW5GRP5_9PSEU</name>
<dbReference type="PROSITE" id="PS51318">
    <property type="entry name" value="TAT"/>
    <property type="match status" value="1"/>
</dbReference>
<accession>A0ABW5GRP5</accession>
<dbReference type="InterPro" id="IPR054363">
    <property type="entry name" value="GH95_cat"/>
</dbReference>
<feature type="region of interest" description="Disordered" evidence="1">
    <location>
        <begin position="530"/>
        <end position="578"/>
    </location>
</feature>
<evidence type="ECO:0000313" key="4">
    <source>
        <dbReference type="Proteomes" id="UP001597419"/>
    </source>
</evidence>
<dbReference type="InterPro" id="IPR006311">
    <property type="entry name" value="TAT_signal"/>
</dbReference>
<dbReference type="InterPro" id="IPR012341">
    <property type="entry name" value="6hp_glycosidase-like_sf"/>
</dbReference>
<dbReference type="RefSeq" id="WP_345400300.1">
    <property type="nucleotide sequence ID" value="NZ_BAABHG010000011.1"/>
</dbReference>
<feature type="region of interest" description="Disordered" evidence="1">
    <location>
        <begin position="235"/>
        <end position="266"/>
    </location>
</feature>
<dbReference type="PANTHER" id="PTHR31084:SF0">
    <property type="entry name" value="ALPHA-L-FUCOSIDASE 2"/>
    <property type="match status" value="1"/>
</dbReference>
<evidence type="ECO:0000259" key="2">
    <source>
        <dbReference type="Pfam" id="PF22124"/>
    </source>
</evidence>
<comment type="caution">
    <text evidence="3">The sequence shown here is derived from an EMBL/GenBank/DDBJ whole genome shotgun (WGS) entry which is preliminary data.</text>
</comment>
<keyword evidence="4" id="KW-1185">Reference proteome</keyword>
<organism evidence="3 4">
    <name type="scientific">Amycolatopsis samaneae</name>
    <dbReference type="NCBI Taxonomy" id="664691"/>
    <lineage>
        <taxon>Bacteria</taxon>
        <taxon>Bacillati</taxon>
        <taxon>Actinomycetota</taxon>
        <taxon>Actinomycetes</taxon>
        <taxon>Pseudonocardiales</taxon>
        <taxon>Pseudonocardiaceae</taxon>
        <taxon>Amycolatopsis</taxon>
    </lineage>
</organism>
<dbReference type="Pfam" id="PF22124">
    <property type="entry name" value="Glyco_hydro_95_cat"/>
    <property type="match status" value="1"/>
</dbReference>
<dbReference type="Gene3D" id="1.50.10.10">
    <property type="match status" value="1"/>
</dbReference>
<sequence>MAGVTRRTFLHGVAGAAAAGGVRPLWTETDRQAVAGFAETVTRDARLVWRRPPMDWTTAACLGNGVSTVRVQRAAREDALAFRFGDTAAWESAGPSLELVLAGTPTAVDWELDLWDAELTGTVTTTRGSVGLSALVHRDLGALLVSLSPGAGEEAAAWAPTAGVAWREHRIGTRRLLVAATRPSAVTGALAGTPDSLVVTHRAWWHRFHSGAVLSIPDKTMQRFHRVQRYHAAVTPPSVPSPSGFTLPGTGSKSGPRTHPVLAGDLPGRWRNCRHDKEMLRDTVRPALRDTVDFYAEYLVEGADGRLHLPLTHSPEYADVVDCTYDLSILRWAIARLGELDRPAPPRWADLATRLVPYHTDASGVMIGAGVRLAESHRHASHLLWLYPFREKVGLARRSFDHWTSMRSGWHGHSHVTAATMAASLGCPDEALEHLRHFLGGTALLDTELTPNALYRRGSVSDHTVPAAAGEALLEMVVRAGEDGPAAFPAIPASWRDVAVAGVPVPGAGTMDALRRDGRTEWVRITDDRSTVETTGGAVVPGGGAGPPLADVPGEPGARRWGLPDPFVGRPTSTDRLS</sequence>
<dbReference type="SUPFAM" id="SSF48208">
    <property type="entry name" value="Six-hairpin glycosidases"/>
    <property type="match status" value="1"/>
</dbReference>
<reference evidence="4" key="1">
    <citation type="journal article" date="2019" name="Int. J. Syst. Evol. Microbiol.">
        <title>The Global Catalogue of Microorganisms (GCM) 10K type strain sequencing project: providing services to taxonomists for standard genome sequencing and annotation.</title>
        <authorList>
            <consortium name="The Broad Institute Genomics Platform"/>
            <consortium name="The Broad Institute Genome Sequencing Center for Infectious Disease"/>
            <person name="Wu L."/>
            <person name="Ma J."/>
        </authorList>
    </citation>
    <scope>NUCLEOTIDE SEQUENCE [LARGE SCALE GENOMIC DNA]</scope>
    <source>
        <strain evidence="4">CGMCC 4.7643</strain>
    </source>
</reference>
<evidence type="ECO:0000313" key="3">
    <source>
        <dbReference type="EMBL" id="MFD2463474.1"/>
    </source>
</evidence>
<proteinExistence type="predicted"/>